<feature type="transmembrane region" description="Helical" evidence="1">
    <location>
        <begin position="245"/>
        <end position="271"/>
    </location>
</feature>
<evidence type="ECO:0000256" key="1">
    <source>
        <dbReference type="SAM" id="Phobius"/>
    </source>
</evidence>
<feature type="transmembrane region" description="Helical" evidence="1">
    <location>
        <begin position="33"/>
        <end position="55"/>
    </location>
</feature>
<feature type="transmembrane region" description="Helical" evidence="1">
    <location>
        <begin position="355"/>
        <end position="371"/>
    </location>
</feature>
<name>A0ABQ3Y614_9ACTN</name>
<feature type="transmembrane region" description="Helical" evidence="1">
    <location>
        <begin position="108"/>
        <end position="125"/>
    </location>
</feature>
<dbReference type="InterPro" id="IPR004761">
    <property type="entry name" value="Spore_GerAB"/>
</dbReference>
<feature type="transmembrane region" description="Helical" evidence="1">
    <location>
        <begin position="137"/>
        <end position="157"/>
    </location>
</feature>
<feature type="transmembrane region" description="Helical" evidence="1">
    <location>
        <begin position="283"/>
        <end position="301"/>
    </location>
</feature>
<accession>A0ABQ3Y614</accession>
<dbReference type="EMBL" id="BOMI01000077">
    <property type="protein sequence ID" value="GID75418.1"/>
    <property type="molecule type" value="Genomic_DNA"/>
</dbReference>
<keyword evidence="1" id="KW-1133">Transmembrane helix</keyword>
<comment type="caution">
    <text evidence="2">The sequence shown here is derived from an EMBL/GenBank/DDBJ whole genome shotgun (WGS) entry which is preliminary data.</text>
</comment>
<keyword evidence="3" id="KW-1185">Reference proteome</keyword>
<evidence type="ECO:0000313" key="3">
    <source>
        <dbReference type="Proteomes" id="UP000609879"/>
    </source>
</evidence>
<proteinExistence type="predicted"/>
<reference evidence="2 3" key="1">
    <citation type="submission" date="2021-01" db="EMBL/GenBank/DDBJ databases">
        <title>Whole genome shotgun sequence of Actinoplanes deccanensis NBRC 13994.</title>
        <authorList>
            <person name="Komaki H."/>
            <person name="Tamura T."/>
        </authorList>
    </citation>
    <scope>NUCLEOTIDE SEQUENCE [LARGE SCALE GENOMIC DNA]</scope>
    <source>
        <strain evidence="2 3">NBRC 13994</strain>
    </source>
</reference>
<gene>
    <name evidence="2" type="ORF">Ade02nite_40590</name>
</gene>
<organism evidence="2 3">
    <name type="scientific">Paractinoplanes deccanensis</name>
    <dbReference type="NCBI Taxonomy" id="113561"/>
    <lineage>
        <taxon>Bacteria</taxon>
        <taxon>Bacillati</taxon>
        <taxon>Actinomycetota</taxon>
        <taxon>Actinomycetes</taxon>
        <taxon>Micromonosporales</taxon>
        <taxon>Micromonosporaceae</taxon>
        <taxon>Paractinoplanes</taxon>
    </lineage>
</organism>
<evidence type="ECO:0000313" key="2">
    <source>
        <dbReference type="EMBL" id="GID75418.1"/>
    </source>
</evidence>
<feature type="transmembrane region" description="Helical" evidence="1">
    <location>
        <begin position="81"/>
        <end position="102"/>
    </location>
</feature>
<dbReference type="Pfam" id="PF03845">
    <property type="entry name" value="Spore_permease"/>
    <property type="match status" value="1"/>
</dbReference>
<keyword evidence="1" id="KW-0472">Membrane</keyword>
<dbReference type="Gene3D" id="1.20.1740.10">
    <property type="entry name" value="Amino acid/polyamine transporter I"/>
    <property type="match status" value="1"/>
</dbReference>
<sequence length="393" mass="39408">MSTTRGVAVYVAAIVGPGILTLPAIAARRAGPASLLALAFMLAVSALIAATFVALARRVPVAGGVAAYAERAFGLGRLAGFWFYLGVPVGVTALGLIAGGYVSPHRPVQVAVAAGVVAVALLSAARGQGAGGRLPLVLTGLLVVLVLATAAVSLPHATAANLRPFAPHGWGAVVAATVPLVWVLTGWEAVTPLAHRLRRPGRVAAWTLTIVAVLFAAVAVPQVLVLGPTVDEAPVASLLRVGVGAGAGAIAAVFALVVATGNAIAYTTGIAEIGMTLGLRRRLVVPALIMVGGLAAAAVFGVGTAELVALCAGSQVPVYVLGLAAGVKLLPRGLPRVIAVVATVTVSLLLIPVGWYLLAPAVIAAVVGAGGRRRRGRRRESPLEVGRPSPVQR</sequence>
<protein>
    <submittedName>
        <fullName evidence="2">Amino acid permease</fullName>
    </submittedName>
</protein>
<keyword evidence="1" id="KW-0812">Transmembrane</keyword>
<dbReference type="PIRSF" id="PIRSF006060">
    <property type="entry name" value="AA_transporter"/>
    <property type="match status" value="1"/>
</dbReference>
<dbReference type="RefSeq" id="WP_203765744.1">
    <property type="nucleotide sequence ID" value="NZ_BAAABO010000019.1"/>
</dbReference>
<feature type="transmembrane region" description="Helical" evidence="1">
    <location>
        <begin position="169"/>
        <end position="191"/>
    </location>
</feature>
<feature type="transmembrane region" description="Helical" evidence="1">
    <location>
        <begin position="203"/>
        <end position="225"/>
    </location>
</feature>
<feature type="transmembrane region" description="Helical" evidence="1">
    <location>
        <begin position="7"/>
        <end position="27"/>
    </location>
</feature>
<dbReference type="Proteomes" id="UP000609879">
    <property type="component" value="Unassembled WGS sequence"/>
</dbReference>